<dbReference type="InterPro" id="IPR005693">
    <property type="entry name" value="Mce"/>
</dbReference>
<keyword evidence="4" id="KW-1185">Reference proteome</keyword>
<protein>
    <recommendedName>
        <fullName evidence="5">Mce family protein</fullName>
    </recommendedName>
</protein>
<dbReference type="Pfam" id="PF11887">
    <property type="entry name" value="Mce4_CUP1"/>
    <property type="match status" value="1"/>
</dbReference>
<dbReference type="EMBL" id="WEGK01000011">
    <property type="protein sequence ID" value="MQY21763.1"/>
    <property type="molecule type" value="Genomic_DNA"/>
</dbReference>
<dbReference type="OrthoDB" id="3460188at2"/>
<evidence type="ECO:0008006" key="5">
    <source>
        <dbReference type="Google" id="ProtNLM"/>
    </source>
</evidence>
<dbReference type="Pfam" id="PF02470">
    <property type="entry name" value="MlaD"/>
    <property type="match status" value="1"/>
</dbReference>
<name>A0A7K0D7L6_9NOCA</name>
<comment type="caution">
    <text evidence="3">The sequence shown here is derived from an EMBL/GenBank/DDBJ whole genome shotgun (WGS) entry which is preliminary data.</text>
</comment>
<accession>A0A7K0D7L6</accession>
<dbReference type="InterPro" id="IPR003399">
    <property type="entry name" value="Mce/MlaD"/>
</dbReference>
<dbReference type="AlphaFoldDB" id="A0A7K0D7L6"/>
<evidence type="ECO:0000313" key="4">
    <source>
        <dbReference type="Proteomes" id="UP000438448"/>
    </source>
</evidence>
<evidence type="ECO:0000259" key="2">
    <source>
        <dbReference type="Pfam" id="PF11887"/>
    </source>
</evidence>
<feature type="domain" description="Mammalian cell entry C-terminal" evidence="2">
    <location>
        <begin position="120"/>
        <end position="337"/>
    </location>
</feature>
<sequence length="390" mass="40107">MNRHSLARKFAALVLALALAGVLAVTYAAYRGAFRPAVDITIESGRAGLALRTGALVKRHGVEVGRVARVEQGSAGAVVDVRLDHGAAQQVPAGSGADITSTTIFGEKYITLTDPRDESAGPIRAGTTIRAGSVTVEIDSVFESLTAILQAVAPEKLNTTLSALALALRGQGADLGSAIDDANAVLATVNPRLPQLRHDFRSTADAATVYADAADDLSATLTNASTTADTLVATNDTLDSALLSMIGMSGTADQVLTQNTEPLISAIGLLRPTTTLLGRYSPEFTCFLQGADEARKLAEPVSGGNGATMLLRSTFLLGTSPYTYPANLPVVRASGGPRCGALPKVTMSQVPTPAIVADTGVDPFRSAGTAPQLVPGSLLNLLYAAKGGTR</sequence>
<evidence type="ECO:0000259" key="1">
    <source>
        <dbReference type="Pfam" id="PF02470"/>
    </source>
</evidence>
<dbReference type="InterPro" id="IPR052336">
    <property type="entry name" value="MlaD_Phospholipid_Transporter"/>
</dbReference>
<feature type="domain" description="Mce/MlaD" evidence="1">
    <location>
        <begin position="38"/>
        <end position="114"/>
    </location>
</feature>
<dbReference type="NCBIfam" id="TIGR00996">
    <property type="entry name" value="Mtu_fam_mce"/>
    <property type="match status" value="1"/>
</dbReference>
<dbReference type="Proteomes" id="UP000438448">
    <property type="component" value="Unassembled WGS sequence"/>
</dbReference>
<dbReference type="GO" id="GO:0051701">
    <property type="term" value="P:biological process involved in interaction with host"/>
    <property type="evidence" value="ECO:0007669"/>
    <property type="project" value="TreeGrafter"/>
</dbReference>
<gene>
    <name evidence="3" type="ORF">NRB20_48760</name>
</gene>
<reference evidence="3 4" key="1">
    <citation type="submission" date="2019-10" db="EMBL/GenBank/DDBJ databases">
        <title>Nocardia macrotermitis sp. nov. and Nocardia aurantia sp. nov., isolated from the gut of fungus growing-termite Macrotermes natalensis.</title>
        <authorList>
            <person name="Benndorf R."/>
            <person name="Schwitalla J."/>
            <person name="Martin K."/>
            <person name="De Beer W."/>
            <person name="Kaster A.-K."/>
            <person name="Vollmers J."/>
            <person name="Poulsen M."/>
            <person name="Beemelmanns C."/>
        </authorList>
    </citation>
    <scope>NUCLEOTIDE SEQUENCE [LARGE SCALE GENOMIC DNA]</scope>
    <source>
        <strain evidence="3 4">RB20</strain>
    </source>
</reference>
<dbReference type="InterPro" id="IPR024516">
    <property type="entry name" value="Mce_C"/>
</dbReference>
<dbReference type="GO" id="GO:0005576">
    <property type="term" value="C:extracellular region"/>
    <property type="evidence" value="ECO:0007669"/>
    <property type="project" value="TreeGrafter"/>
</dbReference>
<organism evidence="3 4">
    <name type="scientific">Nocardia macrotermitis</name>
    <dbReference type="NCBI Taxonomy" id="2585198"/>
    <lineage>
        <taxon>Bacteria</taxon>
        <taxon>Bacillati</taxon>
        <taxon>Actinomycetota</taxon>
        <taxon>Actinomycetes</taxon>
        <taxon>Mycobacteriales</taxon>
        <taxon>Nocardiaceae</taxon>
        <taxon>Nocardia</taxon>
    </lineage>
</organism>
<dbReference type="PANTHER" id="PTHR33371:SF19">
    <property type="entry name" value="MCE-FAMILY PROTEIN MCE4A"/>
    <property type="match status" value="1"/>
</dbReference>
<dbReference type="RefSeq" id="WP_153412824.1">
    <property type="nucleotide sequence ID" value="NZ_WEGK01000011.1"/>
</dbReference>
<dbReference type="PANTHER" id="PTHR33371">
    <property type="entry name" value="INTERMEMBRANE PHOSPHOLIPID TRANSPORT SYSTEM BINDING PROTEIN MLAD-RELATED"/>
    <property type="match status" value="1"/>
</dbReference>
<evidence type="ECO:0000313" key="3">
    <source>
        <dbReference type="EMBL" id="MQY21763.1"/>
    </source>
</evidence>
<proteinExistence type="predicted"/>